<dbReference type="VEuPathDB" id="VectorBase:ADAC000072"/>
<evidence type="ECO:0000256" key="1">
    <source>
        <dbReference type="ARBA" id="ARBA00001946"/>
    </source>
</evidence>
<feature type="domain" description="Protein kinase" evidence="15">
    <location>
        <begin position="717"/>
        <end position="1011"/>
    </location>
</feature>
<dbReference type="FunFam" id="1.10.510.10:FF:000109">
    <property type="entry name" value="Ribosomal protein S6 kinase"/>
    <property type="match status" value="1"/>
</dbReference>
<feature type="compositionally biased region" description="Polar residues" evidence="14">
    <location>
        <begin position="1103"/>
        <end position="1113"/>
    </location>
</feature>
<evidence type="ECO:0000256" key="11">
    <source>
        <dbReference type="ARBA" id="ARBA00047899"/>
    </source>
</evidence>
<comment type="similarity">
    <text evidence="2">Belongs to the protein kinase superfamily. AGC Ser/Thr protein kinase family. S6 kinase subfamily.</text>
</comment>
<feature type="compositionally biased region" description="Acidic residues" evidence="14">
    <location>
        <begin position="166"/>
        <end position="181"/>
    </location>
</feature>
<evidence type="ECO:0000256" key="5">
    <source>
        <dbReference type="ARBA" id="ARBA00022553"/>
    </source>
</evidence>
<feature type="domain" description="AGC-kinase C-terminal" evidence="16">
    <location>
        <begin position="614"/>
        <end position="682"/>
    </location>
</feature>
<dbReference type="GO" id="GO:0005524">
    <property type="term" value="F:ATP binding"/>
    <property type="evidence" value="ECO:0007669"/>
    <property type="project" value="UniProtKB-UniRule"/>
</dbReference>
<dbReference type="Pfam" id="PF00069">
    <property type="entry name" value="Pkinase"/>
    <property type="match status" value="2"/>
</dbReference>
<evidence type="ECO:0000256" key="3">
    <source>
        <dbReference type="ARBA" id="ARBA00012513"/>
    </source>
</evidence>
<evidence type="ECO:0000256" key="9">
    <source>
        <dbReference type="ARBA" id="ARBA00022777"/>
    </source>
</evidence>
<evidence type="ECO:0000256" key="2">
    <source>
        <dbReference type="ARBA" id="ARBA00009804"/>
    </source>
</evidence>
<dbReference type="InterPro" id="IPR000961">
    <property type="entry name" value="AGC-kinase_C"/>
</dbReference>
<dbReference type="InterPro" id="IPR017892">
    <property type="entry name" value="Pkinase_C"/>
</dbReference>
<dbReference type="Pfam" id="PF00433">
    <property type="entry name" value="Pkinase_C"/>
    <property type="match status" value="1"/>
</dbReference>
<organism evidence="17">
    <name type="scientific">Anopheles darlingi</name>
    <name type="common">Mosquito</name>
    <dbReference type="NCBI Taxonomy" id="43151"/>
    <lineage>
        <taxon>Eukaryota</taxon>
        <taxon>Metazoa</taxon>
        <taxon>Ecdysozoa</taxon>
        <taxon>Arthropoda</taxon>
        <taxon>Hexapoda</taxon>
        <taxon>Insecta</taxon>
        <taxon>Pterygota</taxon>
        <taxon>Neoptera</taxon>
        <taxon>Endopterygota</taxon>
        <taxon>Diptera</taxon>
        <taxon>Nematocera</taxon>
        <taxon>Culicoidea</taxon>
        <taxon>Culicidae</taxon>
        <taxon>Anophelinae</taxon>
        <taxon>Anopheles</taxon>
    </lineage>
</organism>
<feature type="region of interest" description="Disordered" evidence="14">
    <location>
        <begin position="1274"/>
        <end position="1314"/>
    </location>
</feature>
<dbReference type="Gene3D" id="1.10.510.10">
    <property type="entry name" value="Transferase(Phosphotransferase) domain 1"/>
    <property type="match status" value="2"/>
</dbReference>
<keyword evidence="8 13" id="KW-0547">Nucleotide-binding</keyword>
<keyword evidence="10 13" id="KW-0067">ATP-binding</keyword>
<evidence type="ECO:0000259" key="15">
    <source>
        <dbReference type="PROSITE" id="PS50011"/>
    </source>
</evidence>
<evidence type="ECO:0000256" key="13">
    <source>
        <dbReference type="PROSITE-ProRule" id="PRU10141"/>
    </source>
</evidence>
<feature type="compositionally biased region" description="Basic and acidic residues" evidence="14">
    <location>
        <begin position="1283"/>
        <end position="1295"/>
    </location>
</feature>
<dbReference type="VEuPathDB" id="VectorBase:ADAC007739"/>
<evidence type="ECO:0000256" key="10">
    <source>
        <dbReference type="ARBA" id="ARBA00022840"/>
    </source>
</evidence>
<keyword evidence="7" id="KW-0677">Repeat</keyword>
<dbReference type="InterPro" id="IPR011009">
    <property type="entry name" value="Kinase-like_dom_sf"/>
</dbReference>
<dbReference type="EC" id="2.7.11.1" evidence="3"/>
<feature type="region of interest" description="Disordered" evidence="14">
    <location>
        <begin position="73"/>
        <end position="103"/>
    </location>
</feature>
<dbReference type="PROSITE" id="PS00107">
    <property type="entry name" value="PROTEIN_KINASE_ATP"/>
    <property type="match status" value="2"/>
</dbReference>
<protein>
    <recommendedName>
        <fullName evidence="3">non-specific serine/threonine protein kinase</fullName>
        <ecNumber evidence="3">2.7.11.1</ecNumber>
    </recommendedName>
</protein>
<dbReference type="VEuPathDB" id="VectorBase:ADAR2_004588"/>
<dbReference type="PROSITE" id="PS50011">
    <property type="entry name" value="PROTEIN_KINASE_DOM"/>
    <property type="match status" value="2"/>
</dbReference>
<dbReference type="PROSITE" id="PS00108">
    <property type="entry name" value="PROTEIN_KINASE_ST"/>
    <property type="match status" value="2"/>
</dbReference>
<feature type="region of interest" description="Disordered" evidence="14">
    <location>
        <begin position="125"/>
        <end position="276"/>
    </location>
</feature>
<evidence type="ECO:0000256" key="8">
    <source>
        <dbReference type="ARBA" id="ARBA00022741"/>
    </source>
</evidence>
<dbReference type="GO" id="GO:0106310">
    <property type="term" value="F:protein serine kinase activity"/>
    <property type="evidence" value="ECO:0007669"/>
    <property type="project" value="RHEA"/>
</dbReference>
<keyword evidence="6" id="KW-0808">Transferase</keyword>
<dbReference type="FunFam" id="3.30.200.20:FF:000686">
    <property type="entry name" value="Ribosomal protein S6 kinase"/>
    <property type="match status" value="1"/>
</dbReference>
<evidence type="ECO:0000313" key="17">
    <source>
        <dbReference type="EMBL" id="MBW65580.1"/>
    </source>
</evidence>
<feature type="compositionally biased region" description="Basic and acidic residues" evidence="14">
    <location>
        <begin position="81"/>
        <end position="93"/>
    </location>
</feature>
<dbReference type="FunFam" id="1.10.510.10:FF:000571">
    <property type="entry name" value="Maternal embryonic leucine zipper kinase"/>
    <property type="match status" value="1"/>
</dbReference>
<feature type="region of interest" description="Disordered" evidence="14">
    <location>
        <begin position="1368"/>
        <end position="1451"/>
    </location>
</feature>
<evidence type="ECO:0000256" key="7">
    <source>
        <dbReference type="ARBA" id="ARBA00022737"/>
    </source>
</evidence>
<feature type="region of interest" description="Disordered" evidence="14">
    <location>
        <begin position="1074"/>
        <end position="1172"/>
    </location>
</feature>
<dbReference type="SMART" id="SM00133">
    <property type="entry name" value="S_TK_X"/>
    <property type="match status" value="1"/>
</dbReference>
<feature type="binding site" evidence="13">
    <location>
        <position position="751"/>
    </location>
    <ligand>
        <name>ATP</name>
        <dbReference type="ChEBI" id="CHEBI:30616"/>
    </ligand>
</feature>
<accession>A0A2M4CJP3</accession>
<comment type="cofactor">
    <cofactor evidence="1">
        <name>Mg(2+)</name>
        <dbReference type="ChEBI" id="CHEBI:18420"/>
    </cofactor>
</comment>
<keyword evidence="4 17" id="KW-0723">Serine/threonine-protein kinase</keyword>
<dbReference type="InterPro" id="IPR008271">
    <property type="entry name" value="Ser/Thr_kinase_AS"/>
</dbReference>
<proteinExistence type="inferred from homology"/>
<dbReference type="GO" id="GO:0004674">
    <property type="term" value="F:protein serine/threonine kinase activity"/>
    <property type="evidence" value="ECO:0007669"/>
    <property type="project" value="UniProtKB-KW"/>
</dbReference>
<feature type="domain" description="Protein kinase" evidence="15">
    <location>
        <begin position="348"/>
        <end position="613"/>
    </location>
</feature>
<name>A0A2M4CJP3_ANODA</name>
<dbReference type="Gene3D" id="3.30.200.20">
    <property type="entry name" value="Phosphorylase Kinase, domain 1"/>
    <property type="match status" value="1"/>
</dbReference>
<dbReference type="EMBL" id="GGFL01001402">
    <property type="protein sequence ID" value="MBW65580.1"/>
    <property type="molecule type" value="Transcribed_RNA"/>
</dbReference>
<evidence type="ECO:0000256" key="12">
    <source>
        <dbReference type="ARBA" id="ARBA00048679"/>
    </source>
</evidence>
<feature type="compositionally biased region" description="Basic and acidic residues" evidence="14">
    <location>
        <begin position="190"/>
        <end position="201"/>
    </location>
</feature>
<evidence type="ECO:0000259" key="16">
    <source>
        <dbReference type="PROSITE" id="PS51285"/>
    </source>
</evidence>
<keyword evidence="5" id="KW-0597">Phosphoprotein</keyword>
<comment type="catalytic activity">
    <reaction evidence="12">
        <text>L-seryl-[protein] + ATP = O-phospho-L-seryl-[protein] + ADP + H(+)</text>
        <dbReference type="Rhea" id="RHEA:17989"/>
        <dbReference type="Rhea" id="RHEA-COMP:9863"/>
        <dbReference type="Rhea" id="RHEA-COMP:11604"/>
        <dbReference type="ChEBI" id="CHEBI:15378"/>
        <dbReference type="ChEBI" id="CHEBI:29999"/>
        <dbReference type="ChEBI" id="CHEBI:30616"/>
        <dbReference type="ChEBI" id="CHEBI:83421"/>
        <dbReference type="ChEBI" id="CHEBI:456216"/>
        <dbReference type="EC" id="2.7.11.1"/>
    </reaction>
</comment>
<evidence type="ECO:0000256" key="4">
    <source>
        <dbReference type="ARBA" id="ARBA00022527"/>
    </source>
</evidence>
<reference evidence="17" key="1">
    <citation type="submission" date="2018-01" db="EMBL/GenBank/DDBJ databases">
        <title>An insight into the sialome of Amazonian anophelines.</title>
        <authorList>
            <person name="Ribeiro J.M."/>
            <person name="Scarpassa V."/>
            <person name="Calvo E."/>
        </authorList>
    </citation>
    <scope>NUCLEOTIDE SEQUENCE</scope>
</reference>
<feature type="compositionally biased region" description="Acidic residues" evidence="14">
    <location>
        <begin position="202"/>
        <end position="276"/>
    </location>
</feature>
<dbReference type="PROSITE" id="PS51285">
    <property type="entry name" value="AGC_KINASE_CTER"/>
    <property type="match status" value="1"/>
</dbReference>
<feature type="binding site" evidence="13">
    <location>
        <position position="380"/>
    </location>
    <ligand>
        <name>ATP</name>
        <dbReference type="ChEBI" id="CHEBI:30616"/>
    </ligand>
</feature>
<dbReference type="InterPro" id="IPR017441">
    <property type="entry name" value="Protein_kinase_ATP_BS"/>
</dbReference>
<evidence type="ECO:0000256" key="14">
    <source>
        <dbReference type="SAM" id="MobiDB-lite"/>
    </source>
</evidence>
<dbReference type="InterPro" id="IPR000719">
    <property type="entry name" value="Prot_kinase_dom"/>
</dbReference>
<dbReference type="PANTHER" id="PTHR24351">
    <property type="entry name" value="RIBOSOMAL PROTEIN S6 KINASE"/>
    <property type="match status" value="1"/>
</dbReference>
<feature type="compositionally biased region" description="Polar residues" evidence="14">
    <location>
        <begin position="1413"/>
        <end position="1439"/>
    </location>
</feature>
<sequence>MPRNTRAKGSSGPKTTGGKHGQPASVGFCETFRALQVEPAQQLSSTSNINVGLPQDIIAKRLEEEPLSSFFPSISSRPYHNRADQHTLHEKGATSRGRTGKRKGLSEFIKPEVLVEYVVADRMQEEHQQHRQQRTAFVNHHSHQSHYIDDCDGDDLDSGRRLNDQQQEEEIINLSDGEDTIIDISSPRANGHDDMEVHSHDEEGEDDYEQDDGDETEPEIADDDEDDDDEEDENAEESYGEAEEQQLEEVDEEEDVELMEEEEDEDADQIEEDDDDVVIDISDSDDKQEVQRKLKHLILQKRQKQQHQTSRRTGGVTLDRETIEMIETSTINTKVELSPDDKVGLKNFEFLKVLGSGAYGIVYLVRKIDGVDDGKLYAMKVLKKSVVAAKKKTAEHTRTERQVLEAIHDAPYLVTMHYAFQTDSKLYLIMDFLIGGELFTHLYRREHFDEHYVRIYIAEIILAIEQLHKLGILYRDIKLENILLDGDGHIVLTDFGLSRELAVEDERALSFCGTIEYMAPEILKGSSYGHGMAVDWWSVGVLMFELLVGQSPFHVDSGPSEIQRRISNEEPIIPAHLSAEAADFLRKLLTKDPKRRLGCGEQKAGELKSHPFLRPIDWDMLQQKRIPAPYKPNVEDDGDTRYFSEEFTSNPNMDEPCASPPFGNLLFRGYSYVAPDLLSSKVTNKNKFIPIHNTRPSDRLIKRLASKQSKFFQKYVLTRDPTIGTGTYSTCLRCRPLQRASEDDNTNYAVKVLFNHPQTAEYVEQEVRALQKCQGHPNVVRFVEVLEDRYYIYLVLELLEGGELLQRIKQKQHTLTEGQVRGYFRQLVDAVSFLHRNGIAHRDLKPENVLFESASSERLKIIDFGFAQTCRENGDRSSALPSSSSTSSKPIISPSWIPAGTLGYVAPEVLHPSDAYALESADLWSLGAILYTMLCGQAPFIPREFFGHNNLNSQAKLKGIIMDKIKRGSFDLAAMPWRHVSEDARDLVNRLLTVNPDYRLTMEDVIEHRWLDEGKEEEEIRCQRKQPFITSSSAFVDHSLALTNQSIEQLETNVCHVYDAFRRIERQGFRLREIPKPRVSPPDRSCVTSHGNGSVASSSMSSTAPNRTTSHNGTEVGYRGSCHPHTNHPDRIGAQTTKSIEYSSSMEESTSSGIGRSKSSKSSLSMSGGGSPERVIVIEDDDEAEVTTTQHIVPAFQQDITKQELEEDDDISPVVAVDDASSTYIVTAPITTPEQAVLLQDGLISVQESSEKIQEILEENAESTEAIDEIVSDFEGEEDEADEEKKKEQEEKQKDEEEEPQQDDLYVATNPTHHQWRLSGEAQSPAINLPLPIASLISHESNNNNLLARKIENPEIVEVVQYDNRIESDKKEQSFSSDPSVQQSTVSPGHIQTLEGADTRQSPEQRKRKFVSPESSMQHKLQANSDELEVTSANSQPAASEQPKDSPGAKYLPDNMLECGFKGMDADDIFRGYNEDINNCLFRGYMPDTKEVYRLKIPSIYSEHQAPPAKRGRIAARRQEICSRADLVRPEILRKLQPASYNYNRPYTRRQVKTF</sequence>
<comment type="catalytic activity">
    <reaction evidence="11">
        <text>L-threonyl-[protein] + ATP = O-phospho-L-threonyl-[protein] + ADP + H(+)</text>
        <dbReference type="Rhea" id="RHEA:46608"/>
        <dbReference type="Rhea" id="RHEA-COMP:11060"/>
        <dbReference type="Rhea" id="RHEA-COMP:11605"/>
        <dbReference type="ChEBI" id="CHEBI:15378"/>
        <dbReference type="ChEBI" id="CHEBI:30013"/>
        <dbReference type="ChEBI" id="CHEBI:30616"/>
        <dbReference type="ChEBI" id="CHEBI:61977"/>
        <dbReference type="ChEBI" id="CHEBI:456216"/>
        <dbReference type="EC" id="2.7.11.1"/>
    </reaction>
</comment>
<feature type="compositionally biased region" description="Polar residues" evidence="14">
    <location>
        <begin position="1374"/>
        <end position="1387"/>
    </location>
</feature>
<feature type="compositionally biased region" description="Low complexity" evidence="14">
    <location>
        <begin position="1139"/>
        <end position="1166"/>
    </location>
</feature>
<dbReference type="SMART" id="SM00220">
    <property type="entry name" value="S_TKc"/>
    <property type="match status" value="2"/>
</dbReference>
<feature type="compositionally biased region" description="Low complexity" evidence="14">
    <location>
        <begin position="1089"/>
        <end position="1102"/>
    </location>
</feature>
<dbReference type="SUPFAM" id="SSF56112">
    <property type="entry name" value="Protein kinase-like (PK-like)"/>
    <property type="match status" value="2"/>
</dbReference>
<feature type="region of interest" description="Disordered" evidence="14">
    <location>
        <begin position="1"/>
        <end position="25"/>
    </location>
</feature>
<keyword evidence="9 17" id="KW-0418">Kinase</keyword>
<evidence type="ECO:0000256" key="6">
    <source>
        <dbReference type="ARBA" id="ARBA00022679"/>
    </source>
</evidence>